<dbReference type="PANTHER" id="PTHR23502:SF132">
    <property type="entry name" value="POLYAMINE TRANSPORTER 2-RELATED"/>
    <property type="match status" value="1"/>
</dbReference>
<feature type="transmembrane region" description="Helical" evidence="8">
    <location>
        <begin position="295"/>
        <end position="317"/>
    </location>
</feature>
<feature type="transmembrane region" description="Helical" evidence="8">
    <location>
        <begin position="64"/>
        <end position="84"/>
    </location>
</feature>
<dbReference type="SUPFAM" id="SSF103473">
    <property type="entry name" value="MFS general substrate transporter"/>
    <property type="match status" value="1"/>
</dbReference>
<feature type="transmembrane region" description="Helical" evidence="8">
    <location>
        <begin position="25"/>
        <end position="44"/>
    </location>
</feature>
<evidence type="ECO:0000256" key="7">
    <source>
        <dbReference type="ARBA" id="ARBA00023136"/>
    </source>
</evidence>
<comment type="similarity">
    <text evidence="2 8">Belongs to the major facilitator superfamily. Bcr/CmlA family.</text>
</comment>
<keyword evidence="5 8" id="KW-0812">Transmembrane</keyword>
<feature type="domain" description="Major facilitator superfamily (MFS) profile" evidence="9">
    <location>
        <begin position="23"/>
        <end position="409"/>
    </location>
</feature>
<feature type="transmembrane region" description="Helical" evidence="8">
    <location>
        <begin position="221"/>
        <end position="245"/>
    </location>
</feature>
<feature type="transmembrane region" description="Helical" evidence="8">
    <location>
        <begin position="150"/>
        <end position="175"/>
    </location>
</feature>
<proteinExistence type="inferred from homology"/>
<feature type="transmembrane region" description="Helical" evidence="8">
    <location>
        <begin position="385"/>
        <end position="405"/>
    </location>
</feature>
<feature type="transmembrane region" description="Helical" evidence="8">
    <location>
        <begin position="265"/>
        <end position="283"/>
    </location>
</feature>
<evidence type="ECO:0000256" key="5">
    <source>
        <dbReference type="ARBA" id="ARBA00022692"/>
    </source>
</evidence>
<protein>
    <recommendedName>
        <fullName evidence="8">Bcr/CflA family efflux transporter</fullName>
    </recommendedName>
</protein>
<dbReference type="Pfam" id="PF07690">
    <property type="entry name" value="MFS_1"/>
    <property type="match status" value="1"/>
</dbReference>
<dbReference type="InterPro" id="IPR036259">
    <property type="entry name" value="MFS_trans_sf"/>
</dbReference>
<accession>A0A8J2V716</accession>
<organism evidence="10 11">
    <name type="scientific">Aquisalinus flavus</name>
    <dbReference type="NCBI Taxonomy" id="1526572"/>
    <lineage>
        <taxon>Bacteria</taxon>
        <taxon>Pseudomonadati</taxon>
        <taxon>Pseudomonadota</taxon>
        <taxon>Alphaproteobacteria</taxon>
        <taxon>Parvularculales</taxon>
        <taxon>Parvularculaceae</taxon>
        <taxon>Aquisalinus</taxon>
    </lineage>
</organism>
<evidence type="ECO:0000256" key="3">
    <source>
        <dbReference type="ARBA" id="ARBA00022448"/>
    </source>
</evidence>
<feature type="transmembrane region" description="Helical" evidence="8">
    <location>
        <begin position="323"/>
        <end position="344"/>
    </location>
</feature>
<feature type="transmembrane region" description="Helical" evidence="8">
    <location>
        <begin position="181"/>
        <end position="200"/>
    </location>
</feature>
<comment type="caution">
    <text evidence="10">The sequence shown here is derived from an EMBL/GenBank/DDBJ whole genome shotgun (WGS) entry which is preliminary data.</text>
</comment>
<evidence type="ECO:0000313" key="11">
    <source>
        <dbReference type="Proteomes" id="UP000613582"/>
    </source>
</evidence>
<dbReference type="GO" id="GO:0042910">
    <property type="term" value="F:xenobiotic transmembrane transporter activity"/>
    <property type="evidence" value="ECO:0007669"/>
    <property type="project" value="InterPro"/>
</dbReference>
<dbReference type="GO" id="GO:0005886">
    <property type="term" value="C:plasma membrane"/>
    <property type="evidence" value="ECO:0007669"/>
    <property type="project" value="UniProtKB-SubCell"/>
</dbReference>
<gene>
    <name evidence="10" type="ORF">GCM10011342_21980</name>
</gene>
<evidence type="ECO:0000256" key="2">
    <source>
        <dbReference type="ARBA" id="ARBA00006236"/>
    </source>
</evidence>
<feature type="transmembrane region" description="Helical" evidence="8">
    <location>
        <begin position="121"/>
        <end position="138"/>
    </location>
</feature>
<sequence length="421" mass="44945">MSAETPPIFADTGDETKPRAGFREFVVSMAFLISLIAMAIDAMLPALGLMAKDLSIMGENQAQFVVAILFAGMAFGQILFGPLSESTGRKFAVYIGLAFFITGGLIAMVTPNFEVMLAARFMQGFGGAAGQIIAMAMVRDRYHGRDMARVLSLVMGVFILVPAIAPTIGQSILFVGGWRTIFFFLALQGLACLALLHFRIEETLPVERRKPYRVGMILSGLKAVVTTPVTIGYTICAGCIFGGIIAYVSSAQQIFQGMYDTGTMFPLFFGMIALSIGVASFTNSTLVRRFGMRRLVAIGIGGIFTLTSLFLAWQLLVDSTPPLALFVVFAMATFFFFGMLFGNLNAMAMEPMGHIAGIAAAAMSCISTTMSVTIGTLIGQSFNGTVLPLTAGLFGLAILAACVMFTTEKLRRPEPVPQAGG</sequence>
<evidence type="ECO:0000256" key="4">
    <source>
        <dbReference type="ARBA" id="ARBA00022475"/>
    </source>
</evidence>
<dbReference type="EMBL" id="BMGH01000001">
    <property type="protein sequence ID" value="GGD12796.1"/>
    <property type="molecule type" value="Genomic_DNA"/>
</dbReference>
<dbReference type="RefSeq" id="WP_188158376.1">
    <property type="nucleotide sequence ID" value="NZ_BMGH01000001.1"/>
</dbReference>
<keyword evidence="4" id="KW-1003">Cell membrane</keyword>
<dbReference type="PANTHER" id="PTHR23502">
    <property type="entry name" value="MAJOR FACILITATOR SUPERFAMILY"/>
    <property type="match status" value="1"/>
</dbReference>
<evidence type="ECO:0000256" key="1">
    <source>
        <dbReference type="ARBA" id="ARBA00004651"/>
    </source>
</evidence>
<evidence type="ECO:0000313" key="10">
    <source>
        <dbReference type="EMBL" id="GGD12796.1"/>
    </source>
</evidence>
<keyword evidence="3 8" id="KW-0813">Transport</keyword>
<name>A0A8J2V716_9PROT</name>
<dbReference type="GO" id="GO:1990961">
    <property type="term" value="P:xenobiotic detoxification by transmembrane export across the plasma membrane"/>
    <property type="evidence" value="ECO:0007669"/>
    <property type="project" value="InterPro"/>
</dbReference>
<dbReference type="InterPro" id="IPR020846">
    <property type="entry name" value="MFS_dom"/>
</dbReference>
<feature type="transmembrane region" description="Helical" evidence="8">
    <location>
        <begin position="356"/>
        <end position="379"/>
    </location>
</feature>
<reference evidence="10" key="1">
    <citation type="journal article" date="2014" name="Int. J. Syst. Evol. Microbiol.">
        <title>Complete genome sequence of Corynebacterium casei LMG S-19264T (=DSM 44701T), isolated from a smear-ripened cheese.</title>
        <authorList>
            <consortium name="US DOE Joint Genome Institute (JGI-PGF)"/>
            <person name="Walter F."/>
            <person name="Albersmeier A."/>
            <person name="Kalinowski J."/>
            <person name="Ruckert C."/>
        </authorList>
    </citation>
    <scope>NUCLEOTIDE SEQUENCE</scope>
    <source>
        <strain evidence="10">CGMCC 1.12921</strain>
    </source>
</reference>
<keyword evidence="7 8" id="KW-0472">Membrane</keyword>
<evidence type="ECO:0000256" key="8">
    <source>
        <dbReference type="RuleBase" id="RU365088"/>
    </source>
</evidence>
<comment type="subcellular location">
    <subcellularLocation>
        <location evidence="8">Cell inner membrane</location>
        <topology evidence="8">Multi-pass membrane protein</topology>
    </subcellularLocation>
    <subcellularLocation>
        <location evidence="1">Cell membrane</location>
        <topology evidence="1">Multi-pass membrane protein</topology>
    </subcellularLocation>
</comment>
<dbReference type="NCBIfam" id="TIGR00710">
    <property type="entry name" value="efflux_Bcr_CflA"/>
    <property type="match status" value="1"/>
</dbReference>
<dbReference type="AlphaFoldDB" id="A0A8J2V716"/>
<keyword evidence="6 8" id="KW-1133">Transmembrane helix</keyword>
<evidence type="ECO:0000259" key="9">
    <source>
        <dbReference type="PROSITE" id="PS50850"/>
    </source>
</evidence>
<dbReference type="Gene3D" id="1.20.1720.10">
    <property type="entry name" value="Multidrug resistance protein D"/>
    <property type="match status" value="1"/>
</dbReference>
<feature type="transmembrane region" description="Helical" evidence="8">
    <location>
        <begin position="91"/>
        <end position="109"/>
    </location>
</feature>
<dbReference type="InterPro" id="IPR004812">
    <property type="entry name" value="Efflux_drug-R_Bcr/CmlA"/>
</dbReference>
<dbReference type="CDD" id="cd17320">
    <property type="entry name" value="MFS_MdfA_MDR_like"/>
    <property type="match status" value="1"/>
</dbReference>
<keyword evidence="11" id="KW-1185">Reference proteome</keyword>
<evidence type="ECO:0000256" key="6">
    <source>
        <dbReference type="ARBA" id="ARBA00022989"/>
    </source>
</evidence>
<dbReference type="Proteomes" id="UP000613582">
    <property type="component" value="Unassembled WGS sequence"/>
</dbReference>
<reference evidence="10" key="2">
    <citation type="submission" date="2020-09" db="EMBL/GenBank/DDBJ databases">
        <authorList>
            <person name="Sun Q."/>
            <person name="Zhou Y."/>
        </authorList>
    </citation>
    <scope>NUCLEOTIDE SEQUENCE</scope>
    <source>
        <strain evidence="10">CGMCC 1.12921</strain>
    </source>
</reference>
<keyword evidence="8" id="KW-0997">Cell inner membrane</keyword>
<dbReference type="InterPro" id="IPR011701">
    <property type="entry name" value="MFS"/>
</dbReference>
<dbReference type="PROSITE" id="PS50850">
    <property type="entry name" value="MFS"/>
    <property type="match status" value="1"/>
</dbReference>